<dbReference type="Pfam" id="PF03469">
    <property type="entry name" value="XH"/>
    <property type="match status" value="1"/>
</dbReference>
<evidence type="ECO:0000313" key="5">
    <source>
        <dbReference type="Proteomes" id="UP000325081"/>
    </source>
</evidence>
<dbReference type="GO" id="GO:0080188">
    <property type="term" value="P:gene silencing by siRNA-directed DNA methylation"/>
    <property type="evidence" value="ECO:0007669"/>
    <property type="project" value="InterPro"/>
</dbReference>
<dbReference type="PANTHER" id="PTHR21596">
    <property type="entry name" value="RIBONUCLEASE P SUBUNIT P38"/>
    <property type="match status" value="1"/>
</dbReference>
<keyword evidence="2" id="KW-0472">Membrane</keyword>
<proteinExistence type="predicted"/>
<feature type="domain" description="Factor of DNA methylation 1-5/IDN2" evidence="3">
    <location>
        <begin position="237"/>
        <end position="368"/>
    </location>
</feature>
<keyword evidence="1" id="KW-0175">Coiled coil</keyword>
<dbReference type="PANTHER" id="PTHR21596:SF3">
    <property type="entry name" value="FACTOR OF DNA METHYLATION 1-RELATED"/>
    <property type="match status" value="1"/>
</dbReference>
<evidence type="ECO:0000256" key="2">
    <source>
        <dbReference type="SAM" id="Phobius"/>
    </source>
</evidence>
<comment type="caution">
    <text evidence="4">The sequence shown here is derived from an EMBL/GenBank/DDBJ whole genome shotgun (WGS) entry which is preliminary data.</text>
</comment>
<sequence length="369" mass="43638">MLTTSESVNSGARFDILVVIIILLPLLLSGKKNFALFHTLALHIWEEARMLMPMILNMKKKLACPIVSFKRETISAVHFLKEHAKVHEQRKVLDDKKRRLHSWSEELAEREALIESQRRKLHFKNRMAKVKMGMKYRSMIARDLFKPEYREKEAALRKVVELEKRFEHEKQRLELEIELLEAKIEMMKKVGDADGNCGDIWQKIEMMSEPSQEAFKKLIVGLYNLLILSSNHIMGTKRVAEIETKDFRNACSLRFPLEQPQIMADELCSLWQEKMKNPEWNPFKFVEYKRWEPQWVVNKDDELLRGLEYKWGHEAYNAVITALKVLQRYDPISGSYVVPQLWSFMKNKAATLEEVVRYIIVQLRAFKRM</sequence>
<feature type="coiled-coil region" evidence="1">
    <location>
        <begin position="152"/>
        <end position="190"/>
    </location>
</feature>
<protein>
    <submittedName>
        <fullName evidence="4">XH/XS domain-containing protein</fullName>
    </submittedName>
</protein>
<reference evidence="5" key="1">
    <citation type="journal article" date="2019" name="Curr. Biol.">
        <title>Genome Sequence of Striga asiatica Provides Insight into the Evolution of Plant Parasitism.</title>
        <authorList>
            <person name="Yoshida S."/>
            <person name="Kim S."/>
            <person name="Wafula E.K."/>
            <person name="Tanskanen J."/>
            <person name="Kim Y.M."/>
            <person name="Honaas L."/>
            <person name="Yang Z."/>
            <person name="Spallek T."/>
            <person name="Conn C.E."/>
            <person name="Ichihashi Y."/>
            <person name="Cheong K."/>
            <person name="Cui S."/>
            <person name="Der J.P."/>
            <person name="Gundlach H."/>
            <person name="Jiao Y."/>
            <person name="Hori C."/>
            <person name="Ishida J.K."/>
            <person name="Kasahara H."/>
            <person name="Kiba T."/>
            <person name="Kim M.S."/>
            <person name="Koo N."/>
            <person name="Laohavisit A."/>
            <person name="Lee Y.H."/>
            <person name="Lumba S."/>
            <person name="McCourt P."/>
            <person name="Mortimer J.C."/>
            <person name="Mutuku J.M."/>
            <person name="Nomura T."/>
            <person name="Sasaki-Sekimoto Y."/>
            <person name="Seto Y."/>
            <person name="Wang Y."/>
            <person name="Wakatake T."/>
            <person name="Sakakibara H."/>
            <person name="Demura T."/>
            <person name="Yamaguchi S."/>
            <person name="Yoneyama K."/>
            <person name="Manabe R.I."/>
            <person name="Nelson D.C."/>
            <person name="Schulman A.H."/>
            <person name="Timko M.P."/>
            <person name="dePamphilis C.W."/>
            <person name="Choi D."/>
            <person name="Shirasu K."/>
        </authorList>
    </citation>
    <scope>NUCLEOTIDE SEQUENCE [LARGE SCALE GENOMIC DNA]</scope>
    <source>
        <strain evidence="5">cv. UVA1</strain>
    </source>
</reference>
<dbReference type="InterPro" id="IPR045177">
    <property type="entry name" value="FDM1-5/IDN2"/>
</dbReference>
<dbReference type="OrthoDB" id="1892195at2759"/>
<accession>A0A5A7QUB1</accession>
<gene>
    <name evidence="4" type="ORF">STAS_25650</name>
</gene>
<dbReference type="Proteomes" id="UP000325081">
    <property type="component" value="Unassembled WGS sequence"/>
</dbReference>
<dbReference type="AlphaFoldDB" id="A0A5A7QUB1"/>
<dbReference type="InterPro" id="IPR005379">
    <property type="entry name" value="FDM1-5/IDN2_XH"/>
</dbReference>
<keyword evidence="2" id="KW-1133">Transmembrane helix</keyword>
<evidence type="ECO:0000256" key="1">
    <source>
        <dbReference type="SAM" id="Coils"/>
    </source>
</evidence>
<organism evidence="4 5">
    <name type="scientific">Striga asiatica</name>
    <name type="common">Asiatic witchweed</name>
    <name type="synonym">Buchnera asiatica</name>
    <dbReference type="NCBI Taxonomy" id="4170"/>
    <lineage>
        <taxon>Eukaryota</taxon>
        <taxon>Viridiplantae</taxon>
        <taxon>Streptophyta</taxon>
        <taxon>Embryophyta</taxon>
        <taxon>Tracheophyta</taxon>
        <taxon>Spermatophyta</taxon>
        <taxon>Magnoliopsida</taxon>
        <taxon>eudicotyledons</taxon>
        <taxon>Gunneridae</taxon>
        <taxon>Pentapetalae</taxon>
        <taxon>asterids</taxon>
        <taxon>lamiids</taxon>
        <taxon>Lamiales</taxon>
        <taxon>Orobanchaceae</taxon>
        <taxon>Buchnereae</taxon>
        <taxon>Striga</taxon>
    </lineage>
</organism>
<dbReference type="EMBL" id="BKCP01008292">
    <property type="protein sequence ID" value="GER48492.1"/>
    <property type="molecule type" value="Genomic_DNA"/>
</dbReference>
<keyword evidence="2" id="KW-0812">Transmembrane</keyword>
<name>A0A5A7QUB1_STRAF</name>
<keyword evidence="5" id="KW-1185">Reference proteome</keyword>
<evidence type="ECO:0000259" key="3">
    <source>
        <dbReference type="Pfam" id="PF03469"/>
    </source>
</evidence>
<feature type="transmembrane region" description="Helical" evidence="2">
    <location>
        <begin position="12"/>
        <end position="28"/>
    </location>
</feature>
<evidence type="ECO:0000313" key="4">
    <source>
        <dbReference type="EMBL" id="GER48492.1"/>
    </source>
</evidence>